<comment type="caution">
    <text evidence="2">The sequence shown here is derived from an EMBL/GenBank/DDBJ whole genome shotgun (WGS) entry which is preliminary data.</text>
</comment>
<feature type="signal peptide" evidence="1">
    <location>
        <begin position="1"/>
        <end position="21"/>
    </location>
</feature>
<evidence type="ECO:0000313" key="2">
    <source>
        <dbReference type="EMBL" id="OJT01410.1"/>
    </source>
</evidence>
<accession>A0A1M2V1E9</accession>
<gene>
    <name evidence="2" type="ORF">BEE62_04690</name>
</gene>
<dbReference type="OrthoDB" id="7595029at2"/>
<evidence type="ECO:0008006" key="4">
    <source>
        <dbReference type="Google" id="ProtNLM"/>
    </source>
</evidence>
<name>A0A1M2V1E9_MARNT</name>
<organism evidence="2 3">
    <name type="scientific">Marinobacter nauticus</name>
    <name type="common">Marinobacter hydrocarbonoclasticus</name>
    <name type="synonym">Marinobacter aquaeolei</name>
    <dbReference type="NCBI Taxonomy" id="2743"/>
    <lineage>
        <taxon>Bacteria</taxon>
        <taxon>Pseudomonadati</taxon>
        <taxon>Pseudomonadota</taxon>
        <taxon>Gammaproteobacteria</taxon>
        <taxon>Pseudomonadales</taxon>
        <taxon>Marinobacteraceae</taxon>
        <taxon>Marinobacter</taxon>
    </lineage>
</organism>
<proteinExistence type="predicted"/>
<evidence type="ECO:0000313" key="3">
    <source>
        <dbReference type="Proteomes" id="UP000183986"/>
    </source>
</evidence>
<reference evidence="2" key="1">
    <citation type="submission" date="2016-11" db="EMBL/GenBank/DDBJ databases">
        <title>Draft Genome Sequence of Marinobacter hydrocarbonoclasticus strain STW2, a polyaromatic aromatic hydrocarbon degrading and denitrifying bacterium from rhizosphere of Seagrass Enhalus acodoides.</title>
        <authorList>
            <person name="Ling J."/>
            <person name="Dong J."/>
        </authorList>
    </citation>
    <scope>NUCLEOTIDE SEQUENCE [LARGE SCALE GENOMIC DNA]</scope>
    <source>
        <strain evidence="2">STW2</strain>
    </source>
</reference>
<keyword evidence="1" id="KW-0732">Signal</keyword>
<keyword evidence="3" id="KW-1185">Reference proteome</keyword>
<dbReference type="Proteomes" id="UP000183986">
    <property type="component" value="Unassembled WGS sequence"/>
</dbReference>
<dbReference type="EMBL" id="MPKY01000001">
    <property type="protein sequence ID" value="OJT01410.1"/>
    <property type="molecule type" value="Genomic_DNA"/>
</dbReference>
<evidence type="ECO:0000256" key="1">
    <source>
        <dbReference type="SAM" id="SignalP"/>
    </source>
</evidence>
<protein>
    <recommendedName>
        <fullName evidence="4">PepSY domain-containing protein</fullName>
    </recommendedName>
</protein>
<feature type="chain" id="PRO_5012069714" description="PepSY domain-containing protein" evidence="1">
    <location>
        <begin position="22"/>
        <end position="152"/>
    </location>
</feature>
<sequence length="152" mass="17182">MKAIIATVLMTGLATSPYALAVGSFDDADRAIQAGLDYGITQFRSIELDDDKDMEVEGWLDDGWYVEIDLDRNASLEKEKRQKRGGEPWGISAEDLRAYLDVARQNGMTMLEEIEVKSDGYVEVEGDDERGRELEIKFRLGEMNPIDIDRDN</sequence>
<dbReference type="RefSeq" id="WP_072678145.1">
    <property type="nucleotide sequence ID" value="NZ_MPKY01000001.1"/>
</dbReference>
<dbReference type="AlphaFoldDB" id="A0A1M2V1E9"/>